<gene>
    <name evidence="1" type="ORF">SAMN04489720_0031</name>
</gene>
<proteinExistence type="predicted"/>
<reference evidence="2" key="1">
    <citation type="submission" date="2016-10" db="EMBL/GenBank/DDBJ databases">
        <authorList>
            <person name="Varghese N."/>
            <person name="Submissions S."/>
        </authorList>
    </citation>
    <scope>NUCLEOTIDE SEQUENCE [LARGE SCALE GENOMIC DNA]</scope>
    <source>
        <strain evidence="2">DSM 22002</strain>
    </source>
</reference>
<dbReference type="RefSeq" id="WP_092501443.1">
    <property type="nucleotide sequence ID" value="NZ_LT629695.1"/>
</dbReference>
<dbReference type="Proteomes" id="UP000198822">
    <property type="component" value="Chromosome I"/>
</dbReference>
<keyword evidence="2" id="KW-1185">Reference proteome</keyword>
<dbReference type="OrthoDB" id="3790885at2"/>
<organism evidence="1 2">
    <name type="scientific">Agrococcus jejuensis</name>
    <dbReference type="NCBI Taxonomy" id="399736"/>
    <lineage>
        <taxon>Bacteria</taxon>
        <taxon>Bacillati</taxon>
        <taxon>Actinomycetota</taxon>
        <taxon>Actinomycetes</taxon>
        <taxon>Micrococcales</taxon>
        <taxon>Microbacteriaceae</taxon>
        <taxon>Agrococcus</taxon>
    </lineage>
</organism>
<evidence type="ECO:0000313" key="2">
    <source>
        <dbReference type="Proteomes" id="UP000198822"/>
    </source>
</evidence>
<evidence type="ECO:0000313" key="1">
    <source>
        <dbReference type="EMBL" id="SDH09959.1"/>
    </source>
</evidence>
<dbReference type="AlphaFoldDB" id="A0A1G7ZMU0"/>
<sequence>MSTNAPTRRTHRKKLIAIVTAAFVLAGGGVAYAWWSTTGTGTGTATTGTAGVVAVAQTSEVGGLAPGRAAQPLAGTISNTTTSALYVSTVTVSISSITKNGTAVTGCTAADYTLVQPAAVNQDIPASGQQAWTGASIQFNNRAANQNACQGVTVNLSYTVG</sequence>
<dbReference type="STRING" id="399736.SAMN04489720_0031"/>
<dbReference type="EMBL" id="LT629695">
    <property type="protein sequence ID" value="SDH09959.1"/>
    <property type="molecule type" value="Genomic_DNA"/>
</dbReference>
<name>A0A1G7ZMU0_9MICO</name>
<accession>A0A1G7ZMU0</accession>
<protein>
    <recommendedName>
        <fullName evidence="3">SipW-cognate class signal peptide</fullName>
    </recommendedName>
</protein>
<evidence type="ECO:0008006" key="3">
    <source>
        <dbReference type="Google" id="ProtNLM"/>
    </source>
</evidence>